<feature type="region of interest" description="Disordered" evidence="1">
    <location>
        <begin position="150"/>
        <end position="173"/>
    </location>
</feature>
<reference evidence="2" key="1">
    <citation type="submission" date="2023-03" db="EMBL/GenBank/DDBJ databases">
        <title>Massive genome expansion in bonnet fungi (Mycena s.s.) driven by repeated elements and novel gene families across ecological guilds.</title>
        <authorList>
            <consortium name="Lawrence Berkeley National Laboratory"/>
            <person name="Harder C.B."/>
            <person name="Miyauchi S."/>
            <person name="Viragh M."/>
            <person name="Kuo A."/>
            <person name="Thoen E."/>
            <person name="Andreopoulos B."/>
            <person name="Lu D."/>
            <person name="Skrede I."/>
            <person name="Drula E."/>
            <person name="Henrissat B."/>
            <person name="Morin E."/>
            <person name="Kohler A."/>
            <person name="Barry K."/>
            <person name="LaButti K."/>
            <person name="Morin E."/>
            <person name="Salamov A."/>
            <person name="Lipzen A."/>
            <person name="Mereny Z."/>
            <person name="Hegedus B."/>
            <person name="Baldrian P."/>
            <person name="Stursova M."/>
            <person name="Weitz H."/>
            <person name="Taylor A."/>
            <person name="Grigoriev I.V."/>
            <person name="Nagy L.G."/>
            <person name="Martin F."/>
            <person name="Kauserud H."/>
        </authorList>
    </citation>
    <scope>NUCLEOTIDE SEQUENCE</scope>
    <source>
        <strain evidence="2">CBHHK067</strain>
    </source>
</reference>
<keyword evidence="3" id="KW-1185">Reference proteome</keyword>
<dbReference type="AlphaFoldDB" id="A0AAD7CHF6"/>
<evidence type="ECO:0000313" key="2">
    <source>
        <dbReference type="EMBL" id="KAJ7648879.1"/>
    </source>
</evidence>
<sequence length="173" mass="19276">MRQPEWYIRVEEDLVYGHSSRQSARDTRWDRCGPSTVNGGLQTVKCEHLGTTGGYTEVVGDSADGTSLEELSSDRGTEKYMYVQGIGFRRDTRSGTMRIWEQKRVRKAGGVNAEYLCEEIDALRGIPRGYKVRHNAGLGAEAGTWWGRQAGGVGVSRAPRVDSDSESRRESFP</sequence>
<dbReference type="Proteomes" id="UP001221757">
    <property type="component" value="Unassembled WGS sequence"/>
</dbReference>
<evidence type="ECO:0000256" key="1">
    <source>
        <dbReference type="SAM" id="MobiDB-lite"/>
    </source>
</evidence>
<proteinExistence type="predicted"/>
<comment type="caution">
    <text evidence="2">The sequence shown here is derived from an EMBL/GenBank/DDBJ whole genome shotgun (WGS) entry which is preliminary data.</text>
</comment>
<feature type="compositionally biased region" description="Basic and acidic residues" evidence="1">
    <location>
        <begin position="159"/>
        <end position="173"/>
    </location>
</feature>
<evidence type="ECO:0000313" key="3">
    <source>
        <dbReference type="Proteomes" id="UP001221757"/>
    </source>
</evidence>
<name>A0AAD7CHF6_MYCRO</name>
<organism evidence="2 3">
    <name type="scientific">Mycena rosella</name>
    <name type="common">Pink bonnet</name>
    <name type="synonym">Agaricus rosellus</name>
    <dbReference type="NCBI Taxonomy" id="1033263"/>
    <lineage>
        <taxon>Eukaryota</taxon>
        <taxon>Fungi</taxon>
        <taxon>Dikarya</taxon>
        <taxon>Basidiomycota</taxon>
        <taxon>Agaricomycotina</taxon>
        <taxon>Agaricomycetes</taxon>
        <taxon>Agaricomycetidae</taxon>
        <taxon>Agaricales</taxon>
        <taxon>Marasmiineae</taxon>
        <taxon>Mycenaceae</taxon>
        <taxon>Mycena</taxon>
    </lineage>
</organism>
<accession>A0AAD7CHF6</accession>
<dbReference type="EMBL" id="JARKIE010000372">
    <property type="protein sequence ID" value="KAJ7648879.1"/>
    <property type="molecule type" value="Genomic_DNA"/>
</dbReference>
<gene>
    <name evidence="2" type="ORF">B0H17DRAFT_1147882</name>
</gene>
<protein>
    <submittedName>
        <fullName evidence="2">Uncharacterized protein</fullName>
    </submittedName>
</protein>